<comment type="caution">
    <text evidence="5">The sequence shown here is derived from an EMBL/GenBank/DDBJ whole genome shotgun (WGS) entry which is preliminary data.</text>
</comment>
<feature type="non-terminal residue" evidence="5">
    <location>
        <position position="1"/>
    </location>
</feature>
<dbReference type="PROSITE" id="PS01124">
    <property type="entry name" value="HTH_ARAC_FAMILY_2"/>
    <property type="match status" value="1"/>
</dbReference>
<gene>
    <name evidence="5" type="ORF">F2Y31_22845</name>
</gene>
<dbReference type="PROSITE" id="PS00041">
    <property type="entry name" value="HTH_ARAC_FAMILY_1"/>
    <property type="match status" value="1"/>
</dbReference>
<organism evidence="5 6">
    <name type="scientific">Bacteroides caccae</name>
    <dbReference type="NCBI Taxonomy" id="47678"/>
    <lineage>
        <taxon>Bacteria</taxon>
        <taxon>Pseudomonadati</taxon>
        <taxon>Bacteroidota</taxon>
        <taxon>Bacteroidia</taxon>
        <taxon>Bacteroidales</taxon>
        <taxon>Bacteroidaceae</taxon>
        <taxon>Bacteroides</taxon>
    </lineage>
</organism>
<dbReference type="Pfam" id="PF12833">
    <property type="entry name" value="HTH_18"/>
    <property type="match status" value="1"/>
</dbReference>
<dbReference type="PANTHER" id="PTHR43280:SF2">
    <property type="entry name" value="HTH-TYPE TRANSCRIPTIONAL REGULATOR EXSA"/>
    <property type="match status" value="1"/>
</dbReference>
<name>A0A9P4A2D2_9BACE</name>
<dbReference type="Gene3D" id="1.10.10.60">
    <property type="entry name" value="Homeodomain-like"/>
    <property type="match status" value="2"/>
</dbReference>
<protein>
    <submittedName>
        <fullName evidence="5">AraC family transcriptional regulator</fullName>
    </submittedName>
</protein>
<feature type="domain" description="HTH araC/xylS-type" evidence="4">
    <location>
        <begin position="1"/>
        <end position="96"/>
    </location>
</feature>
<dbReference type="InterPro" id="IPR018060">
    <property type="entry name" value="HTH_AraC"/>
</dbReference>
<evidence type="ECO:0000256" key="2">
    <source>
        <dbReference type="ARBA" id="ARBA00023125"/>
    </source>
</evidence>
<dbReference type="EMBL" id="VVYD01000050">
    <property type="protein sequence ID" value="KAA5491762.1"/>
    <property type="molecule type" value="Genomic_DNA"/>
</dbReference>
<dbReference type="InterPro" id="IPR020449">
    <property type="entry name" value="Tscrpt_reg_AraC-type_HTH"/>
</dbReference>
<evidence type="ECO:0000313" key="6">
    <source>
        <dbReference type="Proteomes" id="UP000368418"/>
    </source>
</evidence>
<dbReference type="GO" id="GO:0043565">
    <property type="term" value="F:sequence-specific DNA binding"/>
    <property type="evidence" value="ECO:0007669"/>
    <property type="project" value="InterPro"/>
</dbReference>
<dbReference type="SMART" id="SM00342">
    <property type="entry name" value="HTH_ARAC"/>
    <property type="match status" value="1"/>
</dbReference>
<proteinExistence type="predicted"/>
<dbReference type="InterPro" id="IPR018062">
    <property type="entry name" value="HTH_AraC-typ_CS"/>
</dbReference>
<dbReference type="GO" id="GO:0003700">
    <property type="term" value="F:DNA-binding transcription factor activity"/>
    <property type="evidence" value="ECO:0007669"/>
    <property type="project" value="InterPro"/>
</dbReference>
<sequence>IDADGYIRPGLTIKELSDVLHTNRTYLSGYIKTTYDMSFRDWIIGLRIEYAKRLLARYPRLTIADISEKSGFLSPSHFIRLFKENAGCTPVKWRKTEAE</sequence>
<accession>A0A9P4A2D2</accession>
<evidence type="ECO:0000256" key="1">
    <source>
        <dbReference type="ARBA" id="ARBA00023015"/>
    </source>
</evidence>
<dbReference type="PANTHER" id="PTHR43280">
    <property type="entry name" value="ARAC-FAMILY TRANSCRIPTIONAL REGULATOR"/>
    <property type="match status" value="1"/>
</dbReference>
<evidence type="ECO:0000313" key="5">
    <source>
        <dbReference type="EMBL" id="KAA5491762.1"/>
    </source>
</evidence>
<keyword evidence="3" id="KW-0804">Transcription</keyword>
<dbReference type="AlphaFoldDB" id="A0A9P4A2D2"/>
<evidence type="ECO:0000259" key="4">
    <source>
        <dbReference type="PROSITE" id="PS01124"/>
    </source>
</evidence>
<dbReference type="InterPro" id="IPR009057">
    <property type="entry name" value="Homeodomain-like_sf"/>
</dbReference>
<keyword evidence="1" id="KW-0805">Transcription regulation</keyword>
<dbReference type="PRINTS" id="PR00032">
    <property type="entry name" value="HTHARAC"/>
</dbReference>
<evidence type="ECO:0000256" key="3">
    <source>
        <dbReference type="ARBA" id="ARBA00023163"/>
    </source>
</evidence>
<dbReference type="RefSeq" id="WP_149883188.1">
    <property type="nucleotide sequence ID" value="NZ_VVXN01000060.1"/>
</dbReference>
<dbReference type="Proteomes" id="UP000368418">
    <property type="component" value="Unassembled WGS sequence"/>
</dbReference>
<reference evidence="5 6" key="1">
    <citation type="journal article" date="2019" name="Nat. Med.">
        <title>A library of human gut bacterial isolates paired with longitudinal multiomics data enables mechanistic microbiome research.</title>
        <authorList>
            <person name="Poyet M."/>
            <person name="Groussin M."/>
            <person name="Gibbons S.M."/>
            <person name="Avila-Pacheco J."/>
            <person name="Jiang X."/>
            <person name="Kearney S.M."/>
            <person name="Perrotta A.R."/>
            <person name="Berdy B."/>
            <person name="Zhao S."/>
            <person name="Lieberman T.D."/>
            <person name="Swanson P.K."/>
            <person name="Smith M."/>
            <person name="Roesemann S."/>
            <person name="Alexander J.E."/>
            <person name="Rich S.A."/>
            <person name="Livny J."/>
            <person name="Vlamakis H."/>
            <person name="Clish C."/>
            <person name="Bullock K."/>
            <person name="Deik A."/>
            <person name="Scott J."/>
            <person name="Pierce K.A."/>
            <person name="Xavier R.J."/>
            <person name="Alm E.J."/>
        </authorList>
    </citation>
    <scope>NUCLEOTIDE SEQUENCE [LARGE SCALE GENOMIC DNA]</scope>
    <source>
        <strain evidence="5 6">BIOML-A19</strain>
    </source>
</reference>
<dbReference type="SUPFAM" id="SSF46689">
    <property type="entry name" value="Homeodomain-like"/>
    <property type="match status" value="1"/>
</dbReference>
<keyword evidence="2" id="KW-0238">DNA-binding</keyword>